<evidence type="ECO:0000313" key="1">
    <source>
        <dbReference type="EMBL" id="NMB91682.1"/>
    </source>
</evidence>
<accession>A0A7X9E719</accession>
<protein>
    <submittedName>
        <fullName evidence="1">Uncharacterized protein</fullName>
    </submittedName>
</protein>
<dbReference type="AlphaFoldDB" id="A0A7X9E719"/>
<reference evidence="1 2" key="1">
    <citation type="journal article" date="2020" name="Biotechnol. Biofuels">
        <title>New insights from the biogas microbiome by comprehensive genome-resolved metagenomics of nearly 1600 species originating from multiple anaerobic digesters.</title>
        <authorList>
            <person name="Campanaro S."/>
            <person name="Treu L."/>
            <person name="Rodriguez-R L.M."/>
            <person name="Kovalovszki A."/>
            <person name="Ziels R.M."/>
            <person name="Maus I."/>
            <person name="Zhu X."/>
            <person name="Kougias P.G."/>
            <person name="Basile A."/>
            <person name="Luo G."/>
            <person name="Schluter A."/>
            <person name="Konstantinidis K.T."/>
            <person name="Angelidaki I."/>
        </authorList>
    </citation>
    <scope>NUCLEOTIDE SEQUENCE [LARGE SCALE GENOMIC DNA]</scope>
    <source>
        <strain evidence="1">AS27yjCOA_202</strain>
    </source>
</reference>
<dbReference type="Proteomes" id="UP000590542">
    <property type="component" value="Unassembled WGS sequence"/>
</dbReference>
<comment type="caution">
    <text evidence="1">The sequence shown here is derived from an EMBL/GenBank/DDBJ whole genome shotgun (WGS) entry which is preliminary data.</text>
</comment>
<gene>
    <name evidence="1" type="ORF">GYA37_02430</name>
</gene>
<sequence>MCNYVNGECTCLYVWKVEYLTESGKRMINEGIYSSRLDGSHKDEDILNYVYNKVLDLSKETGDLVKSFLKCDYHVVTGGYN</sequence>
<organism evidence="1 2">
    <name type="scientific">candidate division WWE3 bacterium</name>
    <dbReference type="NCBI Taxonomy" id="2053526"/>
    <lineage>
        <taxon>Bacteria</taxon>
        <taxon>Katanobacteria</taxon>
    </lineage>
</organism>
<name>A0A7X9E719_UNCKA</name>
<evidence type="ECO:0000313" key="2">
    <source>
        <dbReference type="Proteomes" id="UP000590542"/>
    </source>
</evidence>
<proteinExistence type="predicted"/>
<dbReference type="EMBL" id="JAAZNV010000007">
    <property type="protein sequence ID" value="NMB91682.1"/>
    <property type="molecule type" value="Genomic_DNA"/>
</dbReference>